<dbReference type="EMBL" id="HBUF01218668">
    <property type="protein sequence ID" value="CAG6668384.1"/>
    <property type="molecule type" value="Transcribed_RNA"/>
</dbReference>
<organism evidence="2">
    <name type="scientific">Cacopsylla melanoneura</name>
    <dbReference type="NCBI Taxonomy" id="428564"/>
    <lineage>
        <taxon>Eukaryota</taxon>
        <taxon>Metazoa</taxon>
        <taxon>Ecdysozoa</taxon>
        <taxon>Arthropoda</taxon>
        <taxon>Hexapoda</taxon>
        <taxon>Insecta</taxon>
        <taxon>Pterygota</taxon>
        <taxon>Neoptera</taxon>
        <taxon>Paraneoptera</taxon>
        <taxon>Hemiptera</taxon>
        <taxon>Sternorrhyncha</taxon>
        <taxon>Psylloidea</taxon>
        <taxon>Psyllidae</taxon>
        <taxon>Psyllinae</taxon>
        <taxon>Cacopsylla</taxon>
    </lineage>
</organism>
<feature type="compositionally biased region" description="Basic residues" evidence="1">
    <location>
        <begin position="160"/>
        <end position="188"/>
    </location>
</feature>
<feature type="compositionally biased region" description="Polar residues" evidence="1">
    <location>
        <begin position="149"/>
        <end position="159"/>
    </location>
</feature>
<sequence length="219" mass="24677">MAVAQGFTILHNFGADCAQNSQDSRRKVSADSMFEFCDIQEWKYKTPRNDCNEEYQLETNGNLANSADQTIPRKLLNSNQVSLIKLVPSANRRASTSEEKSSPENLFKITNLTGNATWDKESSILPHSPDPFDSSTGVESYVNTQLTAYSHYQQGARSPNTKKPRGRGRPRKYPPRVITRVKRGRGRPKKADLGNSSMKRRKSTDSENSEYRLGMDIVL</sequence>
<protein>
    <submittedName>
        <fullName evidence="2">Uncharacterized protein</fullName>
    </submittedName>
</protein>
<evidence type="ECO:0000313" key="2">
    <source>
        <dbReference type="EMBL" id="CAG6668383.1"/>
    </source>
</evidence>
<evidence type="ECO:0000256" key="1">
    <source>
        <dbReference type="SAM" id="MobiDB-lite"/>
    </source>
</evidence>
<dbReference type="PRINTS" id="PR00929">
    <property type="entry name" value="ATHOOK"/>
</dbReference>
<name>A0A8D8WQ32_9HEMI</name>
<feature type="region of interest" description="Disordered" evidence="1">
    <location>
        <begin position="149"/>
        <end position="219"/>
    </location>
</feature>
<dbReference type="Pfam" id="PF02178">
    <property type="entry name" value="AT_hook"/>
    <property type="match status" value="2"/>
</dbReference>
<accession>A0A8D8WQ32</accession>
<dbReference type="GO" id="GO:0003677">
    <property type="term" value="F:DNA binding"/>
    <property type="evidence" value="ECO:0007669"/>
    <property type="project" value="InterPro"/>
</dbReference>
<dbReference type="EMBL" id="HBUF01218667">
    <property type="protein sequence ID" value="CAG6668383.1"/>
    <property type="molecule type" value="Transcribed_RNA"/>
</dbReference>
<dbReference type="SMART" id="SM00384">
    <property type="entry name" value="AT_hook"/>
    <property type="match status" value="2"/>
</dbReference>
<dbReference type="AlphaFoldDB" id="A0A8D8WQ32"/>
<dbReference type="InterPro" id="IPR017956">
    <property type="entry name" value="AT_hook_DNA-bd_motif"/>
</dbReference>
<reference evidence="2" key="1">
    <citation type="submission" date="2021-05" db="EMBL/GenBank/DDBJ databases">
        <authorList>
            <person name="Alioto T."/>
            <person name="Alioto T."/>
            <person name="Gomez Garrido J."/>
        </authorList>
    </citation>
    <scope>NUCLEOTIDE SEQUENCE</scope>
</reference>
<proteinExistence type="predicted"/>